<keyword evidence="2" id="KW-1185">Reference proteome</keyword>
<organism evidence="1 2">
    <name type="scientific">Eumeta variegata</name>
    <name type="common">Bagworm moth</name>
    <name type="synonym">Eumeta japonica</name>
    <dbReference type="NCBI Taxonomy" id="151549"/>
    <lineage>
        <taxon>Eukaryota</taxon>
        <taxon>Metazoa</taxon>
        <taxon>Ecdysozoa</taxon>
        <taxon>Arthropoda</taxon>
        <taxon>Hexapoda</taxon>
        <taxon>Insecta</taxon>
        <taxon>Pterygota</taxon>
        <taxon>Neoptera</taxon>
        <taxon>Endopterygota</taxon>
        <taxon>Lepidoptera</taxon>
        <taxon>Glossata</taxon>
        <taxon>Ditrysia</taxon>
        <taxon>Tineoidea</taxon>
        <taxon>Psychidae</taxon>
        <taxon>Oiketicinae</taxon>
        <taxon>Eumeta</taxon>
    </lineage>
</organism>
<name>A0A4C1V0Z0_EUMVA</name>
<reference evidence="1 2" key="1">
    <citation type="journal article" date="2019" name="Commun. Biol.">
        <title>The bagworm genome reveals a unique fibroin gene that provides high tensile strength.</title>
        <authorList>
            <person name="Kono N."/>
            <person name="Nakamura H."/>
            <person name="Ohtoshi R."/>
            <person name="Tomita M."/>
            <person name="Numata K."/>
            <person name="Arakawa K."/>
        </authorList>
    </citation>
    <scope>NUCLEOTIDE SEQUENCE [LARGE SCALE GENOMIC DNA]</scope>
</reference>
<dbReference type="Proteomes" id="UP000299102">
    <property type="component" value="Unassembled WGS sequence"/>
</dbReference>
<proteinExistence type="predicted"/>
<dbReference type="AlphaFoldDB" id="A0A4C1V0Z0"/>
<dbReference type="EMBL" id="BGZK01000253">
    <property type="protein sequence ID" value="GBP31946.1"/>
    <property type="molecule type" value="Genomic_DNA"/>
</dbReference>
<evidence type="ECO:0000313" key="2">
    <source>
        <dbReference type="Proteomes" id="UP000299102"/>
    </source>
</evidence>
<gene>
    <name evidence="1" type="ORF">EVAR_18485_1</name>
</gene>
<evidence type="ECO:0000313" key="1">
    <source>
        <dbReference type="EMBL" id="GBP31946.1"/>
    </source>
</evidence>
<accession>A0A4C1V0Z0</accession>
<protein>
    <submittedName>
        <fullName evidence="1">Uncharacterized protein</fullName>
    </submittedName>
</protein>
<sequence>MMTAHKQSPAIMHMEYRIHLPDHDWVIAEPDKLIWRGKEVLCRIGADVEWVNVDEVIILNNQLEVTPNIRDVPVTDPLSEWGLSPWIENLIVSHAAAVKPRASVRATSSGYPAVCTSSPHTVSAPRGALP</sequence>
<comment type="caution">
    <text evidence="1">The sequence shown here is derived from an EMBL/GenBank/DDBJ whole genome shotgun (WGS) entry which is preliminary data.</text>
</comment>